<dbReference type="InterPro" id="IPR035093">
    <property type="entry name" value="RelE/ParE_toxin_dom_sf"/>
</dbReference>
<name>A0A845SXK7_9FIRM</name>
<dbReference type="Gene3D" id="3.30.2310.20">
    <property type="entry name" value="RelE-like"/>
    <property type="match status" value="1"/>
</dbReference>
<dbReference type="InterPro" id="IPR007712">
    <property type="entry name" value="RelE/ParE_toxin"/>
</dbReference>
<keyword evidence="2" id="KW-1277">Toxin-antitoxin system</keyword>
<evidence type="ECO:0000256" key="1">
    <source>
        <dbReference type="ARBA" id="ARBA00006226"/>
    </source>
</evidence>
<sequence>MSKHKVHLLTEARLQLRDIAAYHLLNVGPQSARKITDRILDAIDKLEDFPEMGAKLPGKRLDGYRMLVVGHYLCFYHIDGDTVYVSHIVHRSTDYIKKLFPENL</sequence>
<dbReference type="Proteomes" id="UP000462501">
    <property type="component" value="Unassembled WGS sequence"/>
</dbReference>
<dbReference type="Pfam" id="PF05016">
    <property type="entry name" value="ParE_toxin"/>
    <property type="match status" value="1"/>
</dbReference>
<reference evidence="3 4" key="1">
    <citation type="submission" date="2019-06" db="EMBL/GenBank/DDBJ databases">
        <title>Draft genome sequences of 15 bacterial species constituting the stable defined intestinal microbiota of the GM15 gnotobiotic mouse model.</title>
        <authorList>
            <person name="Elie C."/>
            <person name="Mathieu A."/>
            <person name="Saliou A."/>
            <person name="Darnaud M."/>
            <person name="Leulier F."/>
            <person name="Tamellini A."/>
        </authorList>
    </citation>
    <scope>NUCLEOTIDE SEQUENCE [LARGE SCALE GENOMIC DNA]</scope>
    <source>
        <strain evidence="3 4">JM4-15</strain>
    </source>
</reference>
<evidence type="ECO:0000256" key="2">
    <source>
        <dbReference type="ARBA" id="ARBA00022649"/>
    </source>
</evidence>
<gene>
    <name evidence="3" type="ORF">FMM72_08320</name>
</gene>
<dbReference type="RefSeq" id="WP_162221150.1">
    <property type="nucleotide sequence ID" value="NZ_JANJZM010000001.1"/>
</dbReference>
<evidence type="ECO:0000313" key="4">
    <source>
        <dbReference type="Proteomes" id="UP000462501"/>
    </source>
</evidence>
<dbReference type="PANTHER" id="PTHR33755:SF7">
    <property type="entry name" value="TOXIN MODULE OF TOXIN-ANTITOXIN SYSTEM RELE_STBE FAMILY"/>
    <property type="match status" value="1"/>
</dbReference>
<organism evidence="3 4">
    <name type="scientific">Anaerotruncus colihominis</name>
    <dbReference type="NCBI Taxonomy" id="169435"/>
    <lineage>
        <taxon>Bacteria</taxon>
        <taxon>Bacillati</taxon>
        <taxon>Bacillota</taxon>
        <taxon>Clostridia</taxon>
        <taxon>Eubacteriales</taxon>
        <taxon>Oscillospiraceae</taxon>
        <taxon>Anaerotruncus</taxon>
    </lineage>
</organism>
<accession>A0A845SXK7</accession>
<dbReference type="AlphaFoldDB" id="A0A845SXK7"/>
<comment type="caution">
    <text evidence="3">The sequence shown here is derived from an EMBL/GenBank/DDBJ whole genome shotgun (WGS) entry which is preliminary data.</text>
</comment>
<dbReference type="InterPro" id="IPR051803">
    <property type="entry name" value="TA_system_RelE-like_toxin"/>
</dbReference>
<evidence type="ECO:0000313" key="3">
    <source>
        <dbReference type="EMBL" id="NDO39263.1"/>
    </source>
</evidence>
<dbReference type="EMBL" id="VIQT01000010">
    <property type="protein sequence ID" value="NDO39263.1"/>
    <property type="molecule type" value="Genomic_DNA"/>
</dbReference>
<dbReference type="SUPFAM" id="SSF143011">
    <property type="entry name" value="RelE-like"/>
    <property type="match status" value="1"/>
</dbReference>
<dbReference type="PANTHER" id="PTHR33755">
    <property type="entry name" value="TOXIN PARE1-RELATED"/>
    <property type="match status" value="1"/>
</dbReference>
<proteinExistence type="inferred from homology"/>
<comment type="similarity">
    <text evidence="1">Belongs to the RelE toxin family.</text>
</comment>
<protein>
    <submittedName>
        <fullName evidence="3">Type II toxin-antitoxin system RelE/ParE family toxin</fullName>
    </submittedName>
</protein>